<proteinExistence type="predicted"/>
<evidence type="ECO:0000313" key="2">
    <source>
        <dbReference type="Proteomes" id="UP001470288"/>
    </source>
</evidence>
<name>A0ABV1HXP6_9FIRM</name>
<evidence type="ECO:0000313" key="1">
    <source>
        <dbReference type="EMBL" id="MEQ2577684.1"/>
    </source>
</evidence>
<gene>
    <name evidence="1" type="ORF">WMO62_02355</name>
</gene>
<sequence length="147" mass="16542">MKKFVYILIAFVFIFAVLFLLFSGSAPTSELIEETDDSQNREIMYGTIENTLPDPKLNDSTYNSVYLHTNTADYDCGMTLAELNEKFGSDLSYGDYVSVTAEVSTEEIYPQRIILYSVTKLPASGYTTSRATIKLDSDNFLLTYTTI</sequence>
<dbReference type="EMBL" id="JBBMFC010000003">
    <property type="protein sequence ID" value="MEQ2577684.1"/>
    <property type="molecule type" value="Genomic_DNA"/>
</dbReference>
<keyword evidence="2" id="KW-1185">Reference proteome</keyword>
<reference evidence="1 2" key="1">
    <citation type="submission" date="2024-03" db="EMBL/GenBank/DDBJ databases">
        <title>Human intestinal bacterial collection.</title>
        <authorList>
            <person name="Pauvert C."/>
            <person name="Hitch T.C.A."/>
            <person name="Clavel T."/>
        </authorList>
    </citation>
    <scope>NUCLEOTIDE SEQUENCE [LARGE SCALE GENOMIC DNA]</scope>
    <source>
        <strain evidence="1 2">CLA-AA-H78B</strain>
    </source>
</reference>
<protein>
    <submittedName>
        <fullName evidence="1">Uncharacterized protein</fullName>
    </submittedName>
</protein>
<dbReference type="RefSeq" id="WP_349143690.1">
    <property type="nucleotide sequence ID" value="NZ_JBBMFC010000003.1"/>
</dbReference>
<accession>A0ABV1HXP6</accession>
<comment type="caution">
    <text evidence="1">The sequence shown here is derived from an EMBL/GenBank/DDBJ whole genome shotgun (WGS) entry which is preliminary data.</text>
</comment>
<organism evidence="1 2">
    <name type="scientific">Hominiventricola aquisgranensis</name>
    <dbReference type="NCBI Taxonomy" id="3133164"/>
    <lineage>
        <taxon>Bacteria</taxon>
        <taxon>Bacillati</taxon>
        <taxon>Bacillota</taxon>
        <taxon>Clostridia</taxon>
        <taxon>Lachnospirales</taxon>
        <taxon>Lachnospiraceae</taxon>
        <taxon>Hominiventricola</taxon>
    </lineage>
</organism>
<dbReference type="Proteomes" id="UP001470288">
    <property type="component" value="Unassembled WGS sequence"/>
</dbReference>